<feature type="compositionally biased region" description="Low complexity" evidence="1">
    <location>
        <begin position="512"/>
        <end position="534"/>
    </location>
</feature>
<dbReference type="RefSeq" id="WP_094092502.1">
    <property type="nucleotide sequence ID" value="NZ_BMHF01000008.1"/>
</dbReference>
<comment type="caution">
    <text evidence="2">The sequence shown here is derived from an EMBL/GenBank/DDBJ whole genome shotgun (WGS) entry which is preliminary data.</text>
</comment>
<evidence type="ECO:0000313" key="3">
    <source>
        <dbReference type="Proteomes" id="UP000609323"/>
    </source>
</evidence>
<gene>
    <name evidence="2" type="ORF">GCM10010917_26430</name>
</gene>
<evidence type="ECO:0008006" key="4">
    <source>
        <dbReference type="Google" id="ProtNLM"/>
    </source>
</evidence>
<feature type="compositionally biased region" description="Low complexity" evidence="1">
    <location>
        <begin position="398"/>
        <end position="411"/>
    </location>
</feature>
<feature type="compositionally biased region" description="Low complexity" evidence="1">
    <location>
        <begin position="312"/>
        <end position="339"/>
    </location>
</feature>
<name>A0ABQ1GAJ3_9BACL</name>
<keyword evidence="3" id="KW-1185">Reference proteome</keyword>
<feature type="compositionally biased region" description="Low complexity" evidence="1">
    <location>
        <begin position="367"/>
        <end position="387"/>
    </location>
</feature>
<feature type="compositionally biased region" description="Low complexity" evidence="1">
    <location>
        <begin position="433"/>
        <end position="472"/>
    </location>
</feature>
<evidence type="ECO:0000256" key="1">
    <source>
        <dbReference type="SAM" id="MobiDB-lite"/>
    </source>
</evidence>
<feature type="region of interest" description="Disordered" evidence="1">
    <location>
        <begin position="367"/>
        <end position="538"/>
    </location>
</feature>
<feature type="compositionally biased region" description="Basic and acidic residues" evidence="1">
    <location>
        <begin position="473"/>
        <end position="482"/>
    </location>
</feature>
<protein>
    <recommendedName>
        <fullName evidence="4">Flagellar hook-length control protein FliK</fullName>
    </recommendedName>
</protein>
<sequence length="729" mass="72512">MNIGPIVRGVLGKSQPAEAKTLELRTGQVVRGTVLSVAEDGTEAVVEVQGVKLKAALETPLQQGQSMMMQVQPPGQDGLTVFKPLPSGSAAAGQDGNVEQLLKLAGLSDNADNRELVRLMQQAGLPVNREQADVLIKTLAAKPQEVPLPEWINAAAVAVQRGLPLSGEVVGGLRQAIFGPPVHQLLAALEEQLAGLLGGSGTEVDGQPPQGAGAKAADAAAVSVRPSAAAPEGTADADAASVGQGRAAADNAQAGGAAAGAAKAAAPGVDALLQKLQSVLGELRSELAAGRGDVRPDLAGVARGAAAGTETAAGGSAASGEAAQASAQPASGGAAQAGQTHETESWVARVLKLLGAEHEQQAGRALLQQAAPKAAAAESAPPGGAPSLRSADGGQAAGGEAAPAAGSAPPAAGGGAQSPGAAVPAPGAPAPAPAMAGQGSPTPAAAGAGDPAAGGPEAAPANPPAAQSSAAGDSHRRGEAVRGTEQAAGTMLPSAEPAGSRPGQVPAHLHAAGDIPAGAPGLGAGSPNASGSPAQTVPAPADSSVLALKDNLKSLLLQIIDTPDAPPQLQEAAKQMVQQLTGQQLLLNTDRTAPFAQVTMFLPFVGPEGGETATIQIQSRRGKRGELDPDNCRLWFDLNMSALGKLMVDVQVADKKVILQIHSEGEAAGAFLEGRQEEIGTAIQEAGYRLVAMRTDSYFTEEDKQENPVSQTGATSYVPPVYKGVDYRI</sequence>
<feature type="region of interest" description="Disordered" evidence="1">
    <location>
        <begin position="312"/>
        <end position="341"/>
    </location>
</feature>
<proteinExistence type="predicted"/>
<feature type="compositionally biased region" description="Low complexity" evidence="1">
    <location>
        <begin position="205"/>
        <end position="242"/>
    </location>
</feature>
<accession>A0ABQ1GAJ3</accession>
<feature type="region of interest" description="Disordered" evidence="1">
    <location>
        <begin position="200"/>
        <end position="242"/>
    </location>
</feature>
<organism evidence="2 3">
    <name type="scientific">Paenibacillus physcomitrellae</name>
    <dbReference type="NCBI Taxonomy" id="1619311"/>
    <lineage>
        <taxon>Bacteria</taxon>
        <taxon>Bacillati</taxon>
        <taxon>Bacillota</taxon>
        <taxon>Bacilli</taxon>
        <taxon>Bacillales</taxon>
        <taxon>Paenibacillaceae</taxon>
        <taxon>Paenibacillus</taxon>
    </lineage>
</organism>
<dbReference type="EMBL" id="BMHF01000008">
    <property type="protein sequence ID" value="GGA39869.1"/>
    <property type="molecule type" value="Genomic_DNA"/>
</dbReference>
<evidence type="ECO:0000313" key="2">
    <source>
        <dbReference type="EMBL" id="GGA39869.1"/>
    </source>
</evidence>
<reference evidence="3" key="1">
    <citation type="journal article" date="2019" name="Int. J. Syst. Evol. Microbiol.">
        <title>The Global Catalogue of Microorganisms (GCM) 10K type strain sequencing project: providing services to taxonomists for standard genome sequencing and annotation.</title>
        <authorList>
            <consortium name="The Broad Institute Genomics Platform"/>
            <consortium name="The Broad Institute Genome Sequencing Center for Infectious Disease"/>
            <person name="Wu L."/>
            <person name="Ma J."/>
        </authorList>
    </citation>
    <scope>NUCLEOTIDE SEQUENCE [LARGE SCALE GENOMIC DNA]</scope>
    <source>
        <strain evidence="3">CGMCC 1.15044</strain>
    </source>
</reference>
<dbReference type="Proteomes" id="UP000609323">
    <property type="component" value="Unassembled WGS sequence"/>
</dbReference>